<comment type="caution">
    <text evidence="3">The sequence shown here is derived from an EMBL/GenBank/DDBJ whole genome shotgun (WGS) entry which is preliminary data.</text>
</comment>
<keyword evidence="5" id="KW-1185">Reference proteome</keyword>
<proteinExistence type="predicted"/>
<gene>
    <name evidence="3" type="ORF">F4557_004656</name>
    <name evidence="2" type="ORF">GCM10009546_16440</name>
</gene>
<dbReference type="Pfam" id="PF22599">
    <property type="entry name" value="SecDF_P1_head"/>
    <property type="match status" value="1"/>
</dbReference>
<name>A0A7W7IGE4_9ACTN</name>
<organism evidence="3 4">
    <name type="scientific">Actinomadura livida</name>
    <dbReference type="NCBI Taxonomy" id="79909"/>
    <lineage>
        <taxon>Bacteria</taxon>
        <taxon>Bacillati</taxon>
        <taxon>Actinomycetota</taxon>
        <taxon>Actinomycetes</taxon>
        <taxon>Streptosporangiales</taxon>
        <taxon>Thermomonosporaceae</taxon>
        <taxon>Actinomadura</taxon>
    </lineage>
</organism>
<dbReference type="Proteomes" id="UP001501427">
    <property type="component" value="Unassembled WGS sequence"/>
</dbReference>
<dbReference type="AlphaFoldDB" id="A0A7W7IGE4"/>
<accession>A0A7W7IGE4</accession>
<evidence type="ECO:0000313" key="4">
    <source>
        <dbReference type="Proteomes" id="UP000549343"/>
    </source>
</evidence>
<reference evidence="5" key="2">
    <citation type="journal article" date="2019" name="Int. J. Syst. Evol. Microbiol.">
        <title>The Global Catalogue of Microorganisms (GCM) 10K type strain sequencing project: providing services to taxonomists for standard genome sequencing and annotation.</title>
        <authorList>
            <consortium name="The Broad Institute Genomics Platform"/>
            <consortium name="The Broad Institute Genome Sequencing Center for Infectious Disease"/>
            <person name="Wu L."/>
            <person name="Ma J."/>
        </authorList>
    </citation>
    <scope>NUCLEOTIDE SEQUENCE [LARGE SCALE GENOMIC DNA]</scope>
    <source>
        <strain evidence="5">JCM 10667</strain>
    </source>
</reference>
<evidence type="ECO:0000259" key="1">
    <source>
        <dbReference type="Pfam" id="PF22599"/>
    </source>
</evidence>
<protein>
    <submittedName>
        <fullName evidence="3">Preprotein translocase subunit SecD</fullName>
    </submittedName>
</protein>
<reference evidence="2" key="1">
    <citation type="journal article" date="2014" name="Int. J. Syst. Evol. Microbiol.">
        <title>Complete genome of a new Firmicutes species belonging to the dominant human colonic microbiota ('Ruminococcus bicirculans') reveals two chromosomes and a selective capacity to utilize plant glucans.</title>
        <authorList>
            <consortium name="NISC Comparative Sequencing Program"/>
            <person name="Wegmann U."/>
            <person name="Louis P."/>
            <person name="Goesmann A."/>
            <person name="Henrissat B."/>
            <person name="Duncan S.H."/>
            <person name="Flint H.J."/>
        </authorList>
    </citation>
    <scope>NUCLEOTIDE SEQUENCE</scope>
    <source>
        <strain evidence="2">JCM 10667</strain>
    </source>
</reference>
<dbReference type="EMBL" id="JACHMV010000001">
    <property type="protein sequence ID" value="MBB4776238.1"/>
    <property type="molecule type" value="Genomic_DNA"/>
</dbReference>
<dbReference type="Gene3D" id="3.30.1360.200">
    <property type="match status" value="1"/>
</dbReference>
<reference evidence="3 4" key="3">
    <citation type="submission" date="2020-08" db="EMBL/GenBank/DDBJ databases">
        <title>Sequencing the genomes of 1000 actinobacteria strains.</title>
        <authorList>
            <person name="Klenk H.-P."/>
        </authorList>
    </citation>
    <scope>NUCLEOTIDE SEQUENCE [LARGE SCALE GENOMIC DNA]</scope>
    <source>
        <strain evidence="3 4">DSM 44772</strain>
    </source>
</reference>
<evidence type="ECO:0000313" key="5">
    <source>
        <dbReference type="Proteomes" id="UP001501427"/>
    </source>
</evidence>
<dbReference type="Proteomes" id="UP000549343">
    <property type="component" value="Unassembled WGS sequence"/>
</dbReference>
<feature type="domain" description="SecDF P1 head subdomain" evidence="1">
    <location>
        <begin position="83"/>
        <end position="170"/>
    </location>
</feature>
<dbReference type="RefSeq" id="WP_184886023.1">
    <property type="nucleotide sequence ID" value="NZ_BAAAHD010000016.1"/>
</dbReference>
<dbReference type="InterPro" id="IPR054384">
    <property type="entry name" value="SecDF_P1_head"/>
</dbReference>
<reference evidence="2" key="4">
    <citation type="submission" date="2023-12" db="EMBL/GenBank/DDBJ databases">
        <authorList>
            <person name="Sun Q."/>
            <person name="Inoue M."/>
        </authorList>
    </citation>
    <scope>NUCLEOTIDE SEQUENCE</scope>
    <source>
        <strain evidence="2">JCM 10667</strain>
    </source>
</reference>
<evidence type="ECO:0000313" key="2">
    <source>
        <dbReference type="EMBL" id="GAA0555203.1"/>
    </source>
</evidence>
<evidence type="ECO:0000313" key="3">
    <source>
        <dbReference type="EMBL" id="MBB4776238.1"/>
    </source>
</evidence>
<sequence length="176" mass="18247">MVLVVALLTFGLLLAGVAVFLAVRDDRGEGGEGGGPVVLREPLTFQLVAEQSAPPCASGTVPDDGAGTCYRLGPERMTVERVERIEAALQGPEGGQAGWTVQLELTPADGAEFGRLTGKAAEQPEGSDGRLIAMIVAGTVISAPMVQDPITGGEVMISGDFDRAAVEDLVRRMTGR</sequence>
<dbReference type="EMBL" id="BAAAHD010000016">
    <property type="protein sequence ID" value="GAA0555203.1"/>
    <property type="molecule type" value="Genomic_DNA"/>
</dbReference>